<protein>
    <recommendedName>
        <fullName evidence="4">60S ribosomal protein L10-like</fullName>
    </recommendedName>
</protein>
<reference evidence="2 3" key="1">
    <citation type="submission" date="2022-11" db="EMBL/GenBank/DDBJ databases">
        <title>Whole genome sequence of Eschrichtius robustus ER-17-0199.</title>
        <authorList>
            <person name="Bruniche-Olsen A."/>
            <person name="Black A.N."/>
            <person name="Fields C.J."/>
            <person name="Walden K."/>
            <person name="Dewoody J.A."/>
        </authorList>
    </citation>
    <scope>NUCLEOTIDE SEQUENCE [LARGE SCALE GENOMIC DNA]</scope>
    <source>
        <strain evidence="2">ER-17-0199</strain>
        <tissue evidence="2">Blubber</tissue>
    </source>
</reference>
<dbReference type="InterPro" id="IPR036920">
    <property type="entry name" value="Ribosomal_uL16_sf"/>
</dbReference>
<dbReference type="PANTHER" id="PTHR11726">
    <property type="entry name" value="60S RIBOSOMAL PROTEIN L10"/>
    <property type="match status" value="1"/>
</dbReference>
<dbReference type="SUPFAM" id="SSF54686">
    <property type="entry name" value="Ribosomal protein L16p/L10e"/>
    <property type="match status" value="1"/>
</dbReference>
<dbReference type="GO" id="GO:0003735">
    <property type="term" value="F:structural constituent of ribosome"/>
    <property type="evidence" value="ECO:0007669"/>
    <property type="project" value="InterPro"/>
</dbReference>
<proteinExistence type="predicted"/>
<sequence>MEYLNKGFHSHQRLQPPPDGELVNPEGTQEAKEHLPTCCLAAIRLQPLPTVTSTAYWLSASRLLGSAPERNAHAPQFLSAPAFELLATAAQRRLNLAIRFVVSRDRGWQTGFRAALAGEEESHVSFQLAVVAGAEAAEAVRPPGLLHPFQIIPQTFCPVPTEFTLPIFFPIASSSTSALLPLVGVGRLLLRVDMRSAFGKPQGTVARVHFGHIGQVMSIHTKLQNKEYVIEALCRAKFKFTGCQKIHISKNWGFTKFNMDEFENIVAENRPIPDGCGVK</sequence>
<evidence type="ECO:0000313" key="2">
    <source>
        <dbReference type="EMBL" id="KAJ8779280.1"/>
    </source>
</evidence>
<accession>A0AB34GLE8</accession>
<evidence type="ECO:0008006" key="4">
    <source>
        <dbReference type="Google" id="ProtNLM"/>
    </source>
</evidence>
<evidence type="ECO:0000313" key="3">
    <source>
        <dbReference type="Proteomes" id="UP001159641"/>
    </source>
</evidence>
<keyword evidence="3" id="KW-1185">Reference proteome</keyword>
<evidence type="ECO:0000256" key="1">
    <source>
        <dbReference type="SAM" id="MobiDB-lite"/>
    </source>
</evidence>
<dbReference type="InterPro" id="IPR001197">
    <property type="entry name" value="Ribosomal_uL16_euk_arch"/>
</dbReference>
<dbReference type="Gene3D" id="3.90.1170.10">
    <property type="entry name" value="Ribosomal protein L10e/L16"/>
    <property type="match status" value="1"/>
</dbReference>
<name>A0AB34GLE8_ESCRO</name>
<dbReference type="GO" id="GO:0006412">
    <property type="term" value="P:translation"/>
    <property type="evidence" value="ECO:0007669"/>
    <property type="project" value="InterPro"/>
</dbReference>
<comment type="caution">
    <text evidence="2">The sequence shown here is derived from an EMBL/GenBank/DDBJ whole genome shotgun (WGS) entry which is preliminary data.</text>
</comment>
<dbReference type="Gene3D" id="3.30.60.300">
    <property type="match status" value="1"/>
</dbReference>
<dbReference type="AlphaFoldDB" id="A0AB34GLE8"/>
<organism evidence="2 3">
    <name type="scientific">Eschrichtius robustus</name>
    <name type="common">California gray whale</name>
    <name type="synonym">Eschrichtius gibbosus</name>
    <dbReference type="NCBI Taxonomy" id="9764"/>
    <lineage>
        <taxon>Eukaryota</taxon>
        <taxon>Metazoa</taxon>
        <taxon>Chordata</taxon>
        <taxon>Craniata</taxon>
        <taxon>Vertebrata</taxon>
        <taxon>Euteleostomi</taxon>
        <taxon>Mammalia</taxon>
        <taxon>Eutheria</taxon>
        <taxon>Laurasiatheria</taxon>
        <taxon>Artiodactyla</taxon>
        <taxon>Whippomorpha</taxon>
        <taxon>Cetacea</taxon>
        <taxon>Mysticeti</taxon>
        <taxon>Eschrichtiidae</taxon>
        <taxon>Eschrichtius</taxon>
    </lineage>
</organism>
<dbReference type="GO" id="GO:0005840">
    <property type="term" value="C:ribosome"/>
    <property type="evidence" value="ECO:0007669"/>
    <property type="project" value="InterPro"/>
</dbReference>
<gene>
    <name evidence="2" type="ORF">J1605_012742</name>
</gene>
<feature type="region of interest" description="Disordered" evidence="1">
    <location>
        <begin position="1"/>
        <end position="29"/>
    </location>
</feature>
<dbReference type="EMBL" id="JAIQCJ010002228">
    <property type="protein sequence ID" value="KAJ8779280.1"/>
    <property type="molecule type" value="Genomic_DNA"/>
</dbReference>
<dbReference type="Proteomes" id="UP001159641">
    <property type="component" value="Unassembled WGS sequence"/>
</dbReference>